<dbReference type="Proteomes" id="UP000831156">
    <property type="component" value="Chromosome 8"/>
</dbReference>
<evidence type="ECO:0000256" key="3">
    <source>
        <dbReference type="SAM" id="Phobius"/>
    </source>
</evidence>
<reference evidence="4" key="1">
    <citation type="submission" date="2016-09" db="EMBL/GenBank/DDBJ databases">
        <authorList>
            <consortium name="Pathogen Informatics"/>
            <person name="Sun Q."/>
            <person name="Inoue M."/>
        </authorList>
    </citation>
    <scope>NUCLEOTIDE SEQUENCE</scope>
</reference>
<dbReference type="InterPro" id="IPR000884">
    <property type="entry name" value="TSP1_rpt"/>
</dbReference>
<keyword evidence="2" id="KW-1003">Cell membrane</keyword>
<proteinExistence type="predicted"/>
<evidence type="ECO:0008006" key="6">
    <source>
        <dbReference type="Google" id="ProtNLM"/>
    </source>
</evidence>
<name>A0ABY1ULB2_9APIC</name>
<evidence type="ECO:0000313" key="5">
    <source>
        <dbReference type="Proteomes" id="UP000831156"/>
    </source>
</evidence>
<feature type="transmembrane region" description="Helical" evidence="3">
    <location>
        <begin position="825"/>
        <end position="847"/>
    </location>
</feature>
<keyword evidence="5" id="KW-1185">Reference proteome</keyword>
<dbReference type="InterPro" id="IPR036383">
    <property type="entry name" value="TSP1_rpt_sf"/>
</dbReference>
<organism evidence="4 5">
    <name type="scientific">Plasmodium gaboni</name>
    <dbReference type="NCBI Taxonomy" id="647221"/>
    <lineage>
        <taxon>Eukaryota</taxon>
        <taxon>Sar</taxon>
        <taxon>Alveolata</taxon>
        <taxon>Apicomplexa</taxon>
        <taxon>Aconoidasida</taxon>
        <taxon>Haemosporida</taxon>
        <taxon>Plasmodiidae</taxon>
        <taxon>Plasmodium</taxon>
        <taxon>Plasmodium (Laverania)</taxon>
    </lineage>
</organism>
<keyword evidence="3" id="KW-1133">Transmembrane helix</keyword>
<feature type="transmembrane region" description="Helical" evidence="3">
    <location>
        <begin position="5"/>
        <end position="23"/>
    </location>
</feature>
<dbReference type="Gene3D" id="2.20.100.10">
    <property type="entry name" value="Thrombospondin type-1 (TSP1) repeat"/>
    <property type="match status" value="1"/>
</dbReference>
<protein>
    <recommendedName>
        <fullName evidence="6">Thrombospondin-related protein 1</fullName>
    </recommendedName>
</protein>
<accession>A0ABY1ULB2</accession>
<evidence type="ECO:0000256" key="2">
    <source>
        <dbReference type="ARBA" id="ARBA00022475"/>
    </source>
</evidence>
<keyword evidence="3" id="KW-0812">Transmembrane</keyword>
<gene>
    <name evidence="4" type="ORF">PGABG01_0822700</name>
</gene>
<keyword evidence="3" id="KW-0472">Membrane</keyword>
<dbReference type="SMART" id="SM00209">
    <property type="entry name" value="TSP1"/>
    <property type="match status" value="1"/>
</dbReference>
<dbReference type="EMBL" id="LT969431">
    <property type="protein sequence ID" value="SOV13602.1"/>
    <property type="molecule type" value="Genomic_DNA"/>
</dbReference>
<evidence type="ECO:0000313" key="4">
    <source>
        <dbReference type="EMBL" id="SOV13602.1"/>
    </source>
</evidence>
<dbReference type="PROSITE" id="PS50092">
    <property type="entry name" value="TSP1"/>
    <property type="match status" value="1"/>
</dbReference>
<comment type="subcellular location">
    <subcellularLocation>
        <location evidence="1">Cell membrane</location>
    </subcellularLocation>
</comment>
<evidence type="ECO:0000256" key="1">
    <source>
        <dbReference type="ARBA" id="ARBA00004236"/>
    </source>
</evidence>
<dbReference type="SUPFAM" id="SSF82895">
    <property type="entry name" value="TSP-1 type 1 repeat"/>
    <property type="match status" value="1"/>
</dbReference>
<sequence length="871" mass="105718">MYKNFLYFSFQNFLFIIIFVVWLTSKTSKRSCCVSKYKMHDENNINLQHDIVIKRKDIMCIFYIHDIYNLDIYKNFIHYENLKKKKNYKHNDNNNNNNNNIQNSLCHDINDSILLKQNSLSFYIHNILLNQIYNKDPNILKDINIPRNNTFYIYKYDLYFYIENENFFCFIPYDYKHSQTFIRLYKPFYIQRCGCYTNIRKKKKKKRKKNLCSNMLSMRNNNLNVYNKIQDRYLNYLKGDNIYDMYYITIINYIKKIIKKMYRYLYIYNKVFYYKKDIENYYYYYYMVFLYIYNKGWLKYIYNQIYYIKNEKEKIIRSKRFMNEQIKEEDVDYNIVNDEKVKSIQSNEQKSYLKNNTLQYFRCFLDKAVENKNAKNELEKWIDPHRKSCYCSEESAEPCTSEDLMDINNINQIMDQTFCEHNNNNNNNNNENNNNENNIVDNSRNNIFVALSDYKILKCNDKEKKNIIISQEKLYNYCKRGLYNWDNKNLYDYLNCSNVISYDITNHKTCIKKCENIKKLCNILAEFYSFEVCKKYYQNNKHTEDIYINNFKYFNDHCKYFDPTNRGLILCKHKNVECFYSQWSDWSTCSKTCIENEYDTTSIRTRTRLLLNKFQTPSKSCSFIINEKNNLIDINFCSHLPSCNINNNIIKNDDDRIMPFVIPLKEIEKLNTLKYLNNDDNNLLNDNYNNDHSDNINNNNNINNINNNNNINECIVTDMYKYEYAISYNEKNKSCSCPNNQTPCYFKDIYNSQYWKKSLNILCKQNKDINVITADYIIIDCNMSISIKQKEIAINTYLAMTFNCHSDIFHYIFCAKNSQSIRTNFIYIIITCAFGFISAIYIIHLFINKWHIFKLFLHKQKKKKNRNNINE</sequence>